<comment type="caution">
    <text evidence="3">The sequence shown here is derived from an EMBL/GenBank/DDBJ whole genome shotgun (WGS) entry which is preliminary data.</text>
</comment>
<feature type="region of interest" description="Disordered" evidence="1">
    <location>
        <begin position="1"/>
        <end position="37"/>
    </location>
</feature>
<dbReference type="AlphaFoldDB" id="A0A939PQD8"/>
<evidence type="ECO:0000313" key="3">
    <source>
        <dbReference type="EMBL" id="MBO2454308.1"/>
    </source>
</evidence>
<accession>A0A939PQD8</accession>
<sequence>MGNPQDPQAPYPGFENVHADHHQRTRHQAELAAQQPVQRVTPMDLMRGASGPPGPAAEVGKKYRSQLIVLAAFFALLAVMGLMLLINKAL</sequence>
<protein>
    <submittedName>
        <fullName evidence="3">Uncharacterized protein</fullName>
    </submittedName>
</protein>
<evidence type="ECO:0000256" key="2">
    <source>
        <dbReference type="SAM" id="Phobius"/>
    </source>
</evidence>
<gene>
    <name evidence="3" type="ORF">J4573_44985</name>
</gene>
<dbReference type="EMBL" id="JAGEOJ010000025">
    <property type="protein sequence ID" value="MBO2454308.1"/>
    <property type="molecule type" value="Genomic_DNA"/>
</dbReference>
<keyword evidence="4" id="KW-1185">Reference proteome</keyword>
<name>A0A939PQD8_9ACTN</name>
<feature type="transmembrane region" description="Helical" evidence="2">
    <location>
        <begin position="67"/>
        <end position="86"/>
    </location>
</feature>
<evidence type="ECO:0000256" key="1">
    <source>
        <dbReference type="SAM" id="MobiDB-lite"/>
    </source>
</evidence>
<keyword evidence="2" id="KW-0812">Transmembrane</keyword>
<dbReference type="Proteomes" id="UP000669179">
    <property type="component" value="Unassembled WGS sequence"/>
</dbReference>
<proteinExistence type="predicted"/>
<keyword evidence="2" id="KW-1133">Transmembrane helix</keyword>
<evidence type="ECO:0000313" key="4">
    <source>
        <dbReference type="Proteomes" id="UP000669179"/>
    </source>
</evidence>
<keyword evidence="2" id="KW-0472">Membrane</keyword>
<dbReference type="RefSeq" id="WP_208262503.1">
    <property type="nucleotide sequence ID" value="NZ_JAGEOJ010000025.1"/>
</dbReference>
<organism evidence="3 4">
    <name type="scientific">Actinomadura barringtoniae</name>
    <dbReference type="NCBI Taxonomy" id="1427535"/>
    <lineage>
        <taxon>Bacteria</taxon>
        <taxon>Bacillati</taxon>
        <taxon>Actinomycetota</taxon>
        <taxon>Actinomycetes</taxon>
        <taxon>Streptosporangiales</taxon>
        <taxon>Thermomonosporaceae</taxon>
        <taxon>Actinomadura</taxon>
    </lineage>
</organism>
<reference evidence="3" key="1">
    <citation type="submission" date="2021-03" db="EMBL/GenBank/DDBJ databases">
        <authorList>
            <person name="Kanchanasin P."/>
            <person name="Saeng-In P."/>
            <person name="Phongsopitanun W."/>
            <person name="Yuki M."/>
            <person name="Kudo T."/>
            <person name="Ohkuma M."/>
            <person name="Tanasupawat S."/>
        </authorList>
    </citation>
    <scope>NUCLEOTIDE SEQUENCE</scope>
    <source>
        <strain evidence="3">GKU 128</strain>
    </source>
</reference>